<keyword evidence="2 5" id="KW-0812">Transmembrane</keyword>
<protein>
    <submittedName>
        <fullName evidence="6">Protein-S-isoprenylcysteine O-methyltransferase Ste14</fullName>
    </submittedName>
</protein>
<reference evidence="6" key="1">
    <citation type="submission" date="2020-08" db="EMBL/GenBank/DDBJ databases">
        <title>Genomic Encyclopedia of Type Strains, Phase IV (KMG-IV): sequencing the most valuable type-strain genomes for metagenomic binning, comparative biology and taxonomic classification.</title>
        <authorList>
            <person name="Goeker M."/>
        </authorList>
    </citation>
    <scope>NUCLEOTIDE SEQUENCE [LARGE SCALE GENOMIC DNA]</scope>
    <source>
        <strain evidence="6">DSM 105040</strain>
    </source>
</reference>
<dbReference type="GO" id="GO:0008168">
    <property type="term" value="F:methyltransferase activity"/>
    <property type="evidence" value="ECO:0007669"/>
    <property type="project" value="UniProtKB-KW"/>
</dbReference>
<dbReference type="Pfam" id="PF04191">
    <property type="entry name" value="PEMT"/>
    <property type="match status" value="1"/>
</dbReference>
<feature type="transmembrane region" description="Helical" evidence="5">
    <location>
        <begin position="37"/>
        <end position="58"/>
    </location>
</feature>
<comment type="caution">
    <text evidence="6">The sequence shown here is derived from an EMBL/GenBank/DDBJ whole genome shotgun (WGS) entry which is preliminary data.</text>
</comment>
<sequence>MLRWIDLPPMWLALFGGLAWGQARWLPVFRFGGWADALGAVLIGAGLLIGVAAVAQFLGNRTTVIPRRTPGTLVRGGIYRLTRNPIYLGDALILGGLILRWDAGLSLVLIPAFMALIEKRFIRGEEVRIRQEFGAAFDSYAARVRRWL</sequence>
<keyword evidence="6" id="KW-0489">Methyltransferase</keyword>
<accession>A0A840CDW2</accession>
<evidence type="ECO:0000256" key="3">
    <source>
        <dbReference type="ARBA" id="ARBA00022989"/>
    </source>
</evidence>
<evidence type="ECO:0000313" key="6">
    <source>
        <dbReference type="EMBL" id="MBB4020417.1"/>
    </source>
</evidence>
<organism evidence="6 7">
    <name type="scientific">Actibacterium naphthalenivorans</name>
    <dbReference type="NCBI Taxonomy" id="1614693"/>
    <lineage>
        <taxon>Bacteria</taxon>
        <taxon>Pseudomonadati</taxon>
        <taxon>Pseudomonadota</taxon>
        <taxon>Alphaproteobacteria</taxon>
        <taxon>Rhodobacterales</taxon>
        <taxon>Roseobacteraceae</taxon>
        <taxon>Actibacterium</taxon>
    </lineage>
</organism>
<dbReference type="GO" id="GO:0032259">
    <property type="term" value="P:methylation"/>
    <property type="evidence" value="ECO:0007669"/>
    <property type="project" value="UniProtKB-KW"/>
</dbReference>
<dbReference type="RefSeq" id="WP_328705640.1">
    <property type="nucleotide sequence ID" value="NZ_JACIEQ010000001.1"/>
</dbReference>
<dbReference type="EMBL" id="JACIEQ010000001">
    <property type="protein sequence ID" value="MBB4020417.1"/>
    <property type="molecule type" value="Genomic_DNA"/>
</dbReference>
<evidence type="ECO:0000256" key="4">
    <source>
        <dbReference type="ARBA" id="ARBA00023136"/>
    </source>
</evidence>
<name>A0A840CDW2_9RHOB</name>
<evidence type="ECO:0000256" key="5">
    <source>
        <dbReference type="SAM" id="Phobius"/>
    </source>
</evidence>
<gene>
    <name evidence="6" type="ORF">GGR17_000208</name>
</gene>
<keyword evidence="7" id="KW-1185">Reference proteome</keyword>
<keyword evidence="6" id="KW-0808">Transferase</keyword>
<keyword evidence="3 5" id="KW-1133">Transmembrane helix</keyword>
<dbReference type="PANTHER" id="PTHR12714">
    <property type="entry name" value="PROTEIN-S ISOPRENYLCYSTEINE O-METHYLTRANSFERASE"/>
    <property type="match status" value="1"/>
</dbReference>
<dbReference type="Gene3D" id="1.20.120.1630">
    <property type="match status" value="1"/>
</dbReference>
<dbReference type="Proteomes" id="UP000585681">
    <property type="component" value="Unassembled WGS sequence"/>
</dbReference>
<comment type="subcellular location">
    <subcellularLocation>
        <location evidence="1">Endomembrane system</location>
        <topology evidence="1">Multi-pass membrane protein</topology>
    </subcellularLocation>
</comment>
<proteinExistence type="predicted"/>
<dbReference type="PANTHER" id="PTHR12714:SF9">
    <property type="entry name" value="PROTEIN-S-ISOPRENYLCYSTEINE O-METHYLTRANSFERASE"/>
    <property type="match status" value="1"/>
</dbReference>
<keyword evidence="4 5" id="KW-0472">Membrane</keyword>
<evidence type="ECO:0000256" key="1">
    <source>
        <dbReference type="ARBA" id="ARBA00004127"/>
    </source>
</evidence>
<dbReference type="AlphaFoldDB" id="A0A840CDW2"/>
<evidence type="ECO:0000256" key="2">
    <source>
        <dbReference type="ARBA" id="ARBA00022692"/>
    </source>
</evidence>
<evidence type="ECO:0000313" key="7">
    <source>
        <dbReference type="Proteomes" id="UP000585681"/>
    </source>
</evidence>
<dbReference type="GO" id="GO:0012505">
    <property type="term" value="C:endomembrane system"/>
    <property type="evidence" value="ECO:0007669"/>
    <property type="project" value="UniProtKB-SubCell"/>
</dbReference>
<dbReference type="InterPro" id="IPR007318">
    <property type="entry name" value="Phopholipid_MeTrfase"/>
</dbReference>